<comment type="caution">
    <text evidence="3">The sequence shown here is derived from an EMBL/GenBank/DDBJ whole genome shotgun (WGS) entry which is preliminary data.</text>
</comment>
<evidence type="ECO:0000313" key="3">
    <source>
        <dbReference type="EMBL" id="TQM06024.1"/>
    </source>
</evidence>
<dbReference type="SUPFAM" id="SSF47413">
    <property type="entry name" value="lambda repressor-like DNA-binding domains"/>
    <property type="match status" value="1"/>
</dbReference>
<evidence type="ECO:0000256" key="1">
    <source>
        <dbReference type="SAM" id="MobiDB-lite"/>
    </source>
</evidence>
<dbReference type="AlphaFoldDB" id="A0A543D9K4"/>
<feature type="domain" description="HTH cro/C1-type" evidence="2">
    <location>
        <begin position="29"/>
        <end position="59"/>
    </location>
</feature>
<dbReference type="InterPro" id="IPR010982">
    <property type="entry name" value="Lambda_DNA-bd_dom_sf"/>
</dbReference>
<sequence>MSDDGTSAPATRRVGPDPTKPETALAFEIRRLRAAAGLSQHQLADLIGYTRQYVSRAERLTGGCASAELVRVLDAELSAGGSLIELHAKVLPQRTARRKRAAYVEGDRSTQTLYGTSVGQATVSSSLTTQIPAAPPSVVRISALPMPGRPEPVDRQEHAVDDCVHAGGDTVGAWVGQMRPRPQTPDTGPQGHADELDRLQRIDQRVGSEHAVVGAEALLDGIGASLAESRGADRGALLRTAARAAEFAGFLYRDLGFEERCLYWHDRAMEFAQQADDGPMQAYVLLRKAQAAYDRRDAPRMLDLTLAAARFGTALGPGLRAEILQQQARGEAMLGASGDNVQRRLDEASTMLSKIGAHAADDEPGGRYSERLFGLQSALCLLDAGRPREAVLRYREVISSDLSRRDHAYFSILMATALALSGEPDEAAQLACLSLPAAIASSSRRSVREARTLADVLTPWQGRHHVQELRDVLRCVLAGQPARDE</sequence>
<keyword evidence="4" id="KW-1185">Reference proteome</keyword>
<evidence type="ECO:0000259" key="2">
    <source>
        <dbReference type="PROSITE" id="PS50943"/>
    </source>
</evidence>
<gene>
    <name evidence="3" type="ORF">FB558_6257</name>
</gene>
<name>A0A543D9K4_9PSEU</name>
<dbReference type="GO" id="GO:0003677">
    <property type="term" value="F:DNA binding"/>
    <property type="evidence" value="ECO:0007669"/>
    <property type="project" value="InterPro"/>
</dbReference>
<organism evidence="3 4">
    <name type="scientific">Pseudonocardia kunmingensis</name>
    <dbReference type="NCBI Taxonomy" id="630975"/>
    <lineage>
        <taxon>Bacteria</taxon>
        <taxon>Bacillati</taxon>
        <taxon>Actinomycetota</taxon>
        <taxon>Actinomycetes</taxon>
        <taxon>Pseudonocardiales</taxon>
        <taxon>Pseudonocardiaceae</taxon>
        <taxon>Pseudonocardia</taxon>
    </lineage>
</organism>
<dbReference type="PROSITE" id="PS50943">
    <property type="entry name" value="HTH_CROC1"/>
    <property type="match status" value="1"/>
</dbReference>
<dbReference type="CDD" id="cd00093">
    <property type="entry name" value="HTH_XRE"/>
    <property type="match status" value="1"/>
</dbReference>
<dbReference type="InterPro" id="IPR001387">
    <property type="entry name" value="Cro/C1-type_HTH"/>
</dbReference>
<dbReference type="Pfam" id="PF13560">
    <property type="entry name" value="HTH_31"/>
    <property type="match status" value="1"/>
</dbReference>
<evidence type="ECO:0000313" key="4">
    <source>
        <dbReference type="Proteomes" id="UP000315677"/>
    </source>
</evidence>
<feature type="region of interest" description="Disordered" evidence="1">
    <location>
        <begin position="1"/>
        <end position="21"/>
    </location>
</feature>
<proteinExistence type="predicted"/>
<dbReference type="SUPFAM" id="SSF48452">
    <property type="entry name" value="TPR-like"/>
    <property type="match status" value="1"/>
</dbReference>
<dbReference type="SMART" id="SM00530">
    <property type="entry name" value="HTH_XRE"/>
    <property type="match status" value="1"/>
</dbReference>
<dbReference type="EMBL" id="VFPA01000004">
    <property type="protein sequence ID" value="TQM06024.1"/>
    <property type="molecule type" value="Genomic_DNA"/>
</dbReference>
<reference evidence="3 4" key="1">
    <citation type="submission" date="2019-06" db="EMBL/GenBank/DDBJ databases">
        <title>Sequencing the genomes of 1000 actinobacteria strains.</title>
        <authorList>
            <person name="Klenk H.-P."/>
        </authorList>
    </citation>
    <scope>NUCLEOTIDE SEQUENCE [LARGE SCALE GENOMIC DNA]</scope>
    <source>
        <strain evidence="3 4">DSM 45301</strain>
    </source>
</reference>
<feature type="region of interest" description="Disordered" evidence="1">
    <location>
        <begin position="174"/>
        <end position="193"/>
    </location>
</feature>
<dbReference type="Proteomes" id="UP000315677">
    <property type="component" value="Unassembled WGS sequence"/>
</dbReference>
<protein>
    <submittedName>
        <fullName evidence="3">Helix-turn-helix protein</fullName>
    </submittedName>
</protein>
<dbReference type="InterPro" id="IPR011990">
    <property type="entry name" value="TPR-like_helical_dom_sf"/>
</dbReference>
<dbReference type="Gene3D" id="1.10.260.40">
    <property type="entry name" value="lambda repressor-like DNA-binding domains"/>
    <property type="match status" value="1"/>
</dbReference>
<accession>A0A543D9K4</accession>
<dbReference type="RefSeq" id="WP_170231611.1">
    <property type="nucleotide sequence ID" value="NZ_VFPA01000004.1"/>
</dbReference>